<dbReference type="Gene3D" id="2.20.25.10">
    <property type="match status" value="1"/>
</dbReference>
<dbReference type="AlphaFoldDB" id="A0A2H0UZJ1"/>
<gene>
    <name evidence="2" type="ORF">COU01_02770</name>
</gene>
<evidence type="ECO:0000313" key="2">
    <source>
        <dbReference type="EMBL" id="PIR92253.1"/>
    </source>
</evidence>
<evidence type="ECO:0000313" key="3">
    <source>
        <dbReference type="Proteomes" id="UP000228510"/>
    </source>
</evidence>
<protein>
    <recommendedName>
        <fullName evidence="1">Methyltransferase domain-containing protein</fullName>
    </recommendedName>
</protein>
<dbReference type="InterPro" id="IPR041698">
    <property type="entry name" value="Methyltransf_25"/>
</dbReference>
<sequence>MHKKHLKEIKKIYESGENIISYLKKTGAADSNSQEMIVISYDLQSGSYIQHEKEHGAQNKKRIGAIAKVISGLGVDYNSILEAGVGEATTLANVITKLKHKPEKIYGFDASWSRVRYAIEYAKSKDISPDLFMADLFNIPLADNSVDIVYTSHSIEPNGGREKEALKELMRVTNKYLILLEPAYELASGPARKRMEEHGYVKNLYKTAVSLGLNIIEHKLFEVCTNPLNPTGLMIIKKDSVNSPTLKQPFICPVTKQPLRLIRNSYFSVESLLAYPIIDKVPCLLEYNAVIATHYMDDFSII</sequence>
<dbReference type="CDD" id="cd02440">
    <property type="entry name" value="AdoMet_MTases"/>
    <property type="match status" value="1"/>
</dbReference>
<dbReference type="Pfam" id="PF13649">
    <property type="entry name" value="Methyltransf_25"/>
    <property type="match status" value="1"/>
</dbReference>
<organism evidence="2 3">
    <name type="scientific">Candidatus Falkowbacteria bacterium CG10_big_fil_rev_8_21_14_0_10_44_15</name>
    <dbReference type="NCBI Taxonomy" id="1974569"/>
    <lineage>
        <taxon>Bacteria</taxon>
        <taxon>Candidatus Falkowiibacteriota</taxon>
    </lineage>
</organism>
<name>A0A2H0UZJ1_9BACT</name>
<feature type="domain" description="Methyltransferase" evidence="1">
    <location>
        <begin position="80"/>
        <end position="174"/>
    </location>
</feature>
<dbReference type="Proteomes" id="UP000228510">
    <property type="component" value="Unassembled WGS sequence"/>
</dbReference>
<dbReference type="Gene3D" id="3.40.50.150">
    <property type="entry name" value="Vaccinia Virus protein VP39"/>
    <property type="match status" value="1"/>
</dbReference>
<reference evidence="3" key="1">
    <citation type="submission" date="2017-09" db="EMBL/GenBank/DDBJ databases">
        <title>Depth-based differentiation of microbial function through sediment-hosted aquifers and enrichment of novel symbionts in the deep terrestrial subsurface.</title>
        <authorList>
            <person name="Probst A.J."/>
            <person name="Ladd B."/>
            <person name="Jarett J.K."/>
            <person name="Geller-Mcgrath D.E."/>
            <person name="Sieber C.M.K."/>
            <person name="Emerson J.B."/>
            <person name="Anantharaman K."/>
            <person name="Thomas B.C."/>
            <person name="Malmstrom R."/>
            <person name="Stieglmeier M."/>
            <person name="Klingl A."/>
            <person name="Woyke T."/>
            <person name="Ryan C.M."/>
            <person name="Banfield J.F."/>
        </authorList>
    </citation>
    <scope>NUCLEOTIDE SEQUENCE [LARGE SCALE GENOMIC DNA]</scope>
</reference>
<comment type="caution">
    <text evidence="2">The sequence shown here is derived from an EMBL/GenBank/DDBJ whole genome shotgun (WGS) entry which is preliminary data.</text>
</comment>
<evidence type="ECO:0000259" key="1">
    <source>
        <dbReference type="Pfam" id="PF13649"/>
    </source>
</evidence>
<dbReference type="SUPFAM" id="SSF158997">
    <property type="entry name" value="Trm112p-like"/>
    <property type="match status" value="1"/>
</dbReference>
<dbReference type="InterPro" id="IPR029063">
    <property type="entry name" value="SAM-dependent_MTases_sf"/>
</dbReference>
<accession>A0A2H0UZJ1</accession>
<dbReference type="EMBL" id="PFAT01000034">
    <property type="protein sequence ID" value="PIR92253.1"/>
    <property type="molecule type" value="Genomic_DNA"/>
</dbReference>
<proteinExistence type="predicted"/>
<dbReference type="SUPFAM" id="SSF53335">
    <property type="entry name" value="S-adenosyl-L-methionine-dependent methyltransferases"/>
    <property type="match status" value="1"/>
</dbReference>